<evidence type="ECO:0000313" key="4">
    <source>
        <dbReference type="EMBL" id="CAG9328144.1"/>
    </source>
</evidence>
<feature type="compositionally biased region" description="Polar residues" evidence="2">
    <location>
        <begin position="519"/>
        <end position="531"/>
    </location>
</feature>
<name>A0AAU9JUK9_9CILI</name>
<evidence type="ECO:0000313" key="5">
    <source>
        <dbReference type="Proteomes" id="UP001162131"/>
    </source>
</evidence>
<feature type="region of interest" description="Disordered" evidence="2">
    <location>
        <begin position="604"/>
        <end position="634"/>
    </location>
</feature>
<feature type="region of interest" description="Disordered" evidence="2">
    <location>
        <begin position="869"/>
        <end position="971"/>
    </location>
</feature>
<feature type="compositionally biased region" description="Basic and acidic residues" evidence="2">
    <location>
        <begin position="180"/>
        <end position="197"/>
    </location>
</feature>
<feature type="compositionally biased region" description="Basic and acidic residues" evidence="2">
    <location>
        <begin position="890"/>
        <end position="911"/>
    </location>
</feature>
<gene>
    <name evidence="4" type="ORF">BSTOLATCC_MIC45602</name>
</gene>
<feature type="compositionally biased region" description="Basic and acidic residues" evidence="2">
    <location>
        <begin position="1067"/>
        <end position="1085"/>
    </location>
</feature>
<feature type="region of interest" description="Disordered" evidence="2">
    <location>
        <begin position="259"/>
        <end position="285"/>
    </location>
</feature>
<dbReference type="EMBL" id="CAJZBQ010000045">
    <property type="protein sequence ID" value="CAG9328144.1"/>
    <property type="molecule type" value="Genomic_DNA"/>
</dbReference>
<feature type="region of interest" description="Disordered" evidence="2">
    <location>
        <begin position="94"/>
        <end position="135"/>
    </location>
</feature>
<dbReference type="InterPro" id="IPR025486">
    <property type="entry name" value="DUF4378"/>
</dbReference>
<feature type="domain" description="DUF4378" evidence="3">
    <location>
        <begin position="1332"/>
        <end position="1489"/>
    </location>
</feature>
<feature type="region of interest" description="Disordered" evidence="2">
    <location>
        <begin position="180"/>
        <end position="203"/>
    </location>
</feature>
<feature type="region of interest" description="Disordered" evidence="2">
    <location>
        <begin position="516"/>
        <end position="556"/>
    </location>
</feature>
<feature type="compositionally biased region" description="Basic and acidic residues" evidence="2">
    <location>
        <begin position="869"/>
        <end position="882"/>
    </location>
</feature>
<feature type="compositionally biased region" description="Basic and acidic residues" evidence="2">
    <location>
        <begin position="722"/>
        <end position="742"/>
    </location>
</feature>
<feature type="compositionally biased region" description="Basic and acidic residues" evidence="2">
    <location>
        <begin position="105"/>
        <end position="116"/>
    </location>
</feature>
<feature type="compositionally biased region" description="Basic and acidic residues" evidence="2">
    <location>
        <begin position="696"/>
        <end position="710"/>
    </location>
</feature>
<keyword evidence="1" id="KW-0175">Coiled coil</keyword>
<sequence>MKNQEDVLFAIESQKPSSPKFILNLNTNGNQNNSSLVTGKKIKSCQALPTKKSLSKKPENLLKTKPQLKKSETNIILKDKISISKETSPAKIAPAVKSIPKRFKSPPEPKIEHEISPKPWRSKSSKRDRKIQLSQPKQIEIEAVKEKPASGKIKKIINETLTKNHLEKSLNIKKEEEIKKKEEEKKNKLKKANEAIRKQNAKKITKEKKLHKLAWGVDQSKFENKEYERNAEEIELKEKKRAERERSLNERRAHIGLDLYPNIRPRRKSPKIEKPKETHWSPDPNIQKYMKLKRKEVKIAELQSRLEELVKEKERERALEMIDKQRKSAVKKTKKKKKKKILYNNIQEYTKKRLLSEPLSQSEYINPMSLYRHESDPKKSPNHKINNLSAWKIQTDSDLSDIAVHPYGHESLEDLKVSDSIRDSQGLLKEKLKNLQERVLEAKQLMHDKYSPDKAAIIIQRWFRSVLKNKIIEEIEESYQSHSSEDLAFSSSLLNSLFTKKNIEPIEIESFPHHEELTLQDQSSNSSNFSLKRQETERDEEWIDIKDPPPESLKNSKSELVDQFRLTLQNRFNEIEQKFLDNEIMVQAQLDELGSVGENSIIKTGGTESSSSLRTPCEVQSTPEVSDRERQPVKIPPLPIGKIAFKIQKYEESEASNEPYINVHEEYEEPIYEEGSSSRKENSTIENEISDEESSLEERDHADSSDREIFSPRIEWISAEKPSSHRLKDFTADEAPEPDKSEQSQIDSLENSFEYKVNKKAEEVCTYKPKTLDLRAMLGKHENNWNLEKSSKEINEQPILKNNEKESAVELILNGPERELQKGKIDSEIRKFVSEKVTADKLPLQTEEKMKPYKPEIVQNIYEDRIMRTFQEKQKGDTEPKKNSANRYDNFVKVKDTEFPTNQKHTDAHSDESEEDLWIAGSSSYKVPQESPSSISSSSKSPRPFVSNVKIPQNIKPNIVPPPQESPKQLNSIGFLQDSNKFLNKVKSLAESSAQIQNSPSSALKSPLNIPSTIFYENPQKIPDIPKLPLENIRGAALIKSPRIENQKVIPNISNGNKLFLNPSPHPQEELPCKLPQEPENKKPSQESITKGILLTDHKELFCEKPDPSKEGLNKDFILQKKIPGLSESDKYSVSSSDREYQSVPSLENLHEGNASPLNLETDTFDKDESSDDSDLDIMKRIRSHIEEDSSESDRKFSPFSKKDIFPLESPHGESENSLIDYEHDTNSLESPKDIVLTSINTTESDDFTEEFINQVIHKEVWLYLQKVPFQDISPQIDPSLTFIDEYLDVMLSQLFPIENEILDSINTPAYHDPLSRLSLLQNAEIGSLVKYPTLDLILPPELCTELKSGFNSLDAPSRQIYLQMLFDCVNEALNYIRPYDTKGIPDPWSTHQRTLFGESHLINVFEKVKETMYKWACLRGGIYPTIEMIMPNGGIDENRLQVFREEKMSGLLCQDVHEEENSWLDYEEEEVQVKLDLADMVLEVIVVETIKLLQIK</sequence>
<feature type="compositionally biased region" description="Polar residues" evidence="2">
    <location>
        <begin position="604"/>
        <end position="624"/>
    </location>
</feature>
<evidence type="ECO:0000256" key="1">
    <source>
        <dbReference type="SAM" id="Coils"/>
    </source>
</evidence>
<feature type="compositionally biased region" description="Basic residues" evidence="2">
    <location>
        <begin position="120"/>
        <end position="129"/>
    </location>
</feature>
<protein>
    <recommendedName>
        <fullName evidence="3">DUF4378 domain-containing protein</fullName>
    </recommendedName>
</protein>
<feature type="compositionally biased region" description="Basic and acidic residues" evidence="2">
    <location>
        <begin position="270"/>
        <end position="280"/>
    </location>
</feature>
<evidence type="ECO:0000256" key="2">
    <source>
        <dbReference type="SAM" id="MobiDB-lite"/>
    </source>
</evidence>
<organism evidence="4 5">
    <name type="scientific">Blepharisma stoltei</name>
    <dbReference type="NCBI Taxonomy" id="1481888"/>
    <lineage>
        <taxon>Eukaryota</taxon>
        <taxon>Sar</taxon>
        <taxon>Alveolata</taxon>
        <taxon>Ciliophora</taxon>
        <taxon>Postciliodesmatophora</taxon>
        <taxon>Heterotrichea</taxon>
        <taxon>Heterotrichida</taxon>
        <taxon>Blepharismidae</taxon>
        <taxon>Blepharisma</taxon>
    </lineage>
</organism>
<dbReference type="Pfam" id="PF14309">
    <property type="entry name" value="DUF4378"/>
    <property type="match status" value="1"/>
</dbReference>
<feature type="coiled-coil region" evidence="1">
    <location>
        <begin position="292"/>
        <end position="319"/>
    </location>
</feature>
<keyword evidence="5" id="KW-1185">Reference proteome</keyword>
<dbReference type="Proteomes" id="UP001162131">
    <property type="component" value="Unassembled WGS sequence"/>
</dbReference>
<feature type="region of interest" description="Disordered" evidence="2">
    <location>
        <begin position="1062"/>
        <end position="1088"/>
    </location>
</feature>
<feature type="region of interest" description="Disordered" evidence="2">
    <location>
        <begin position="1128"/>
        <end position="1174"/>
    </location>
</feature>
<feature type="compositionally biased region" description="Low complexity" evidence="2">
    <location>
        <begin position="928"/>
        <end position="947"/>
    </location>
</feature>
<reference evidence="4" key="1">
    <citation type="submission" date="2021-09" db="EMBL/GenBank/DDBJ databases">
        <authorList>
            <consortium name="AG Swart"/>
            <person name="Singh M."/>
            <person name="Singh A."/>
            <person name="Seah K."/>
            <person name="Emmerich C."/>
        </authorList>
    </citation>
    <scope>NUCLEOTIDE SEQUENCE</scope>
    <source>
        <strain evidence="4">ATCC30299</strain>
    </source>
</reference>
<evidence type="ECO:0000259" key="3">
    <source>
        <dbReference type="Pfam" id="PF14309"/>
    </source>
</evidence>
<feature type="region of interest" description="Disordered" evidence="2">
    <location>
        <begin position="652"/>
        <end position="752"/>
    </location>
</feature>
<proteinExistence type="predicted"/>
<feature type="compositionally biased region" description="Basic and acidic residues" evidence="2">
    <location>
        <begin position="543"/>
        <end position="556"/>
    </location>
</feature>
<comment type="caution">
    <text evidence="4">The sequence shown here is derived from an EMBL/GenBank/DDBJ whole genome shotgun (WGS) entry which is preliminary data.</text>
</comment>
<accession>A0AAU9JUK9</accession>